<accession>A0A411HJG8</accession>
<dbReference type="SMART" id="SM00871">
    <property type="entry name" value="AraC_E_bind"/>
    <property type="match status" value="1"/>
</dbReference>
<feature type="domain" description="AraC effector-binding" evidence="1">
    <location>
        <begin position="3"/>
        <end position="153"/>
    </location>
</feature>
<reference evidence="2 3" key="1">
    <citation type="submission" date="2019-01" db="EMBL/GenBank/DDBJ databases">
        <title>Pseudolysobacter antarctica gen. nov., sp. nov., isolated from Fildes Peninsula, Antarctica.</title>
        <authorList>
            <person name="Wei Z."/>
            <person name="Peng F."/>
        </authorList>
    </citation>
    <scope>NUCLEOTIDE SEQUENCE [LARGE SCALE GENOMIC DNA]</scope>
    <source>
        <strain evidence="2 3">AQ6-296</strain>
    </source>
</reference>
<dbReference type="InterPro" id="IPR011256">
    <property type="entry name" value="Reg_factor_effector_dom_sf"/>
</dbReference>
<sequence length="154" mass="16708">MLDTPVIVQTTTQLTAIIPIKVARSEMQKVMGPGINEVIAAVKAQGIGPTGPWFTHHLRITAEEFDFEICVPVSAPVTPVGRVKQGQWPAMKVARAIYSGPYEGLGAAWAELGAWITANGFSPATDLWERYISGPESNADAATYRTELNRELLD</sequence>
<gene>
    <name evidence="2" type="ORF">ELE36_09360</name>
</gene>
<evidence type="ECO:0000313" key="3">
    <source>
        <dbReference type="Proteomes" id="UP000291562"/>
    </source>
</evidence>
<organism evidence="2 3">
    <name type="scientific">Pseudolysobacter antarcticus</name>
    <dbReference type="NCBI Taxonomy" id="2511995"/>
    <lineage>
        <taxon>Bacteria</taxon>
        <taxon>Pseudomonadati</taxon>
        <taxon>Pseudomonadota</taxon>
        <taxon>Gammaproteobacteria</taxon>
        <taxon>Lysobacterales</taxon>
        <taxon>Rhodanobacteraceae</taxon>
        <taxon>Pseudolysobacter</taxon>
    </lineage>
</organism>
<dbReference type="Pfam" id="PF06445">
    <property type="entry name" value="GyrI-like"/>
    <property type="match status" value="1"/>
</dbReference>
<dbReference type="OrthoDB" id="282744at2"/>
<dbReference type="InterPro" id="IPR029442">
    <property type="entry name" value="GyrI-like"/>
</dbReference>
<dbReference type="AlphaFoldDB" id="A0A411HJG8"/>
<dbReference type="SUPFAM" id="SSF55136">
    <property type="entry name" value="Probable bacterial effector-binding domain"/>
    <property type="match status" value="1"/>
</dbReference>
<dbReference type="KEGG" id="xbc:ELE36_09360"/>
<dbReference type="InterPro" id="IPR010499">
    <property type="entry name" value="AraC_E-bd"/>
</dbReference>
<dbReference type="EMBL" id="CP035704">
    <property type="protein sequence ID" value="QBB70554.1"/>
    <property type="molecule type" value="Genomic_DNA"/>
</dbReference>
<name>A0A411HJG8_9GAMM</name>
<evidence type="ECO:0000259" key="1">
    <source>
        <dbReference type="SMART" id="SM00871"/>
    </source>
</evidence>
<evidence type="ECO:0000313" key="2">
    <source>
        <dbReference type="EMBL" id="QBB70554.1"/>
    </source>
</evidence>
<protein>
    <submittedName>
        <fullName evidence="2">AraC family transcriptional regulator</fullName>
    </submittedName>
</protein>
<dbReference type="RefSeq" id="WP_129832812.1">
    <property type="nucleotide sequence ID" value="NZ_CP035704.1"/>
</dbReference>
<proteinExistence type="predicted"/>
<dbReference type="Proteomes" id="UP000291562">
    <property type="component" value="Chromosome"/>
</dbReference>
<dbReference type="Gene3D" id="3.20.80.10">
    <property type="entry name" value="Regulatory factor, effector binding domain"/>
    <property type="match status" value="1"/>
</dbReference>
<keyword evidence="3" id="KW-1185">Reference proteome</keyword>